<reference evidence="6" key="6">
    <citation type="journal article" date="2010" name="Nucleic Acids Res.">
        <title>Computational reprogramming of homing endonuclease specificity at multiple adjacent base pairs.</title>
        <authorList>
            <person name="Ashworth J."/>
            <person name="Taylor G.K."/>
            <person name="Havranek J.J."/>
            <person name="Quadri S.A."/>
            <person name="Stoddard B.L."/>
            <person name="Baker D."/>
        </authorList>
    </citation>
    <scope>X-RAY CRYSTALLOGRAPHY (2.90 ANGSTROMS) IN COMPLEX WITH CA(2+)</scope>
</reference>
<reference evidence="3" key="1">
    <citation type="journal article" date="2003" name="J. Mol. Biol.">
        <title>Flexible DNA target site recognition by divergent homing endonuclease isoschizomers I-CreI and I-MsoI.</title>
        <authorList>
            <person name="Chevalier B."/>
            <person name="Turmel M."/>
            <person name="Lemieux C."/>
            <person name="Monnat R.J."/>
            <person name="Stoddard B.L."/>
        </authorList>
    </citation>
    <scope>X-RAY CRYSTALLOGRAPHY (2.25 ANGSTROMS) IN COMPLEX WITH CA(2+)</scope>
</reference>
<accession>C0JWR6</accession>
<dbReference type="PDB" id="3KO2">
    <property type="method" value="X-ray"/>
    <property type="resolution" value="2.90 A"/>
    <property type="chains" value="A/B/F/G=1-170"/>
</dbReference>
<gene>
    <name evidence="2" type="primary">orf170</name>
</gene>
<dbReference type="PDBsum" id="3KO2"/>
<dbReference type="Gene3D" id="3.10.28.10">
    <property type="entry name" value="Homing endonucleases"/>
    <property type="match status" value="1"/>
</dbReference>
<geneLocation type="chloroplast" evidence="2"/>
<dbReference type="AlphaFoldDB" id="C0JWR6"/>
<name>C0JWR6_MONSK</name>
<protein>
    <submittedName>
        <fullName evidence="2">Site-specific DNA endonuclease I-MsoI</fullName>
    </submittedName>
</protein>
<dbReference type="Pfam" id="PF00961">
    <property type="entry name" value="LAGLIDADG_1"/>
    <property type="match status" value="1"/>
</dbReference>
<dbReference type="SUPFAM" id="SSF55608">
    <property type="entry name" value="Homing endonucleases"/>
    <property type="match status" value="1"/>
</dbReference>
<dbReference type="SMR" id="C0JWR6"/>
<feature type="binding site" evidence="3 4">
    <location>
        <position position="21"/>
    </location>
    <ligand>
        <name>Ca(2+)</name>
        <dbReference type="ChEBI" id="CHEBI:29108"/>
    </ligand>
</feature>
<reference evidence="5" key="5">
    <citation type="journal article" date="2009" name="Nucleic Acids Res.">
        <title>Generation of single-chain LAGLIDADG homing endonucleases from native homodimeric precursor proteins.</title>
        <authorList>
            <person name="Li H."/>
            <person name="Pellenz S."/>
            <person name="Ulge U."/>
            <person name="Stoddard B.L."/>
            <person name="Monnat R.J."/>
        </authorList>
    </citation>
    <scope>X-RAY CRYSTALLOGRAPHY (2.69 ANGSTROMS) IN COMPLEX WITH CALCIUM</scope>
</reference>
<keyword evidence="3 4" id="KW-0002">3D-structure</keyword>
<dbReference type="InterPro" id="IPR027434">
    <property type="entry name" value="Homing_endonucl"/>
</dbReference>
<reference evidence="2" key="4">
    <citation type="journal article" date="2009" name="Mol. Biol. Evol.">
        <title>The chloroplast genomes of the green algae Pyramimonas, Monomastix, and Pycnococcus shed new light on the evolutionary history of prasinophytes and the origin of the secondary chloroplasts of euglenids.</title>
        <authorList>
            <person name="Turmel M."/>
            <person name="Gagnon M.C."/>
            <person name="O'Kelly C.J."/>
            <person name="Otis C."/>
            <person name="Lemieux C."/>
        </authorList>
    </citation>
    <scope>NUCLEOTIDE SEQUENCE</scope>
</reference>
<dbReference type="InterPro" id="IPR004860">
    <property type="entry name" value="LAGLIDADG_dom"/>
</dbReference>
<dbReference type="PDBsum" id="2FLD"/>
<dbReference type="PDB" id="3FD2">
    <property type="method" value="X-ray"/>
    <property type="resolution" value="2.69 A"/>
    <property type="chains" value="A=1-170"/>
</dbReference>
<evidence type="ECO:0007829" key="3">
    <source>
        <dbReference type="PDB" id="1M5X"/>
    </source>
</evidence>
<sequence length="170" mass="19442">MTTKNTLQPTEAAYIAGFLDGDGSIYAKLIPRPDYKDIKYQVSLAISFIQRKDKFPYLQDIYDQLGKRGNLRKDRGDGIADYTIIGSTHLSIILPDLVPYLRIKKKQANRILHIINLYPQAQKNPSKFLDLVKIVDDVQNLNKRADELKSTNYDRLLEEFLKAGKIESSP</sequence>
<evidence type="ECO:0000313" key="2">
    <source>
        <dbReference type="EMBL" id="ACK36930.1"/>
    </source>
</evidence>
<dbReference type="GeneID" id="7441119"/>
<dbReference type="GO" id="GO:0004519">
    <property type="term" value="F:endonuclease activity"/>
    <property type="evidence" value="ECO:0007669"/>
    <property type="project" value="UniProtKB-KW"/>
</dbReference>
<keyword evidence="2" id="KW-0255">Endonuclease</keyword>
<evidence type="ECO:0007829" key="4">
    <source>
        <dbReference type="PDB" id="2FLD"/>
    </source>
</evidence>
<proteinExistence type="evidence at protein level"/>
<dbReference type="EMBL" id="FJ493497">
    <property type="protein sequence ID" value="ACK36930.1"/>
    <property type="molecule type" value="Genomic_DNA"/>
</dbReference>
<evidence type="ECO:0007829" key="5">
    <source>
        <dbReference type="PDB" id="3FD2"/>
    </source>
</evidence>
<keyword evidence="3 4" id="KW-0106">Calcium</keyword>
<evidence type="ECO:0000259" key="1">
    <source>
        <dbReference type="Pfam" id="PF00961"/>
    </source>
</evidence>
<keyword evidence="2" id="KW-0540">Nuclease</keyword>
<reference evidence="4" key="3">
    <citation type="journal article" date="2006" name="Nature">
        <title>Computational redesign of endonuclease DNA binding and cleavage specificity.</title>
        <authorList>
            <person name="Ashworth J."/>
            <person name="Havranek J.J."/>
            <person name="Duarte C.M."/>
            <person name="Sussman D."/>
            <person name="Monnat R.J."/>
            <person name="Stoddard B.L."/>
            <person name="Baker D."/>
        </authorList>
    </citation>
    <scope>X-RAY CRYSTALLOGRAPHY (2.00 ANGSTROMS) OF 6-170 IN COMPLEX WITH CA(2+)</scope>
</reference>
<dbReference type="EvolutionaryTrace" id="C0JWR6"/>
<dbReference type="PDB" id="1M5X">
    <property type="method" value="X-ray"/>
    <property type="resolution" value="2.25 A"/>
    <property type="chains" value="A/B=1-170"/>
</dbReference>
<dbReference type="GO" id="GO:0046872">
    <property type="term" value="F:metal ion binding"/>
    <property type="evidence" value="ECO:0007669"/>
    <property type="project" value="UniProtKB-KW"/>
</dbReference>
<feature type="binding site" evidence="3 4">
    <location>
        <position position="22"/>
    </location>
    <ligand>
        <name>Ca(2+)</name>
        <dbReference type="ChEBI" id="CHEBI:29108"/>
    </ligand>
</feature>
<dbReference type="PDBsum" id="1M5X"/>
<feature type="domain" description="Homing endonuclease LAGLIDADG" evidence="1">
    <location>
        <begin position="15"/>
        <end position="108"/>
    </location>
</feature>
<reference evidence="2" key="2">
    <citation type="journal article" date="2006" name="BMC Biol.">
        <title>The complete chloroplast DNA sequence of the green alga Oltmannsiellopsis viridis reveals a distinctive quadripartite architecture in the chloroplast genome of early diverging ulvophytes.</title>
        <authorList>
            <person name="Pombert J.F."/>
            <person name="Lemieux C."/>
            <person name="Turmel M."/>
        </authorList>
    </citation>
    <scope>NUCLEOTIDE SEQUENCE</scope>
</reference>
<dbReference type="PDBsum" id="3FD2"/>
<dbReference type="PDB" id="2FLD">
    <property type="method" value="X-ray"/>
    <property type="resolution" value="2.00 A"/>
    <property type="chains" value="A/B=6-170"/>
</dbReference>
<organism evidence="2">
    <name type="scientific">Monomastix sp. (strain OKE-1)</name>
    <dbReference type="NCBI Taxonomy" id="141716"/>
    <lineage>
        <taxon>Eukaryota</taxon>
        <taxon>Viridiplantae</taxon>
        <taxon>Chlorophyta</taxon>
        <taxon>Mamiellophyceae</taxon>
        <taxon>Monomastigales</taxon>
        <taxon>Monomastigaceae</taxon>
        <taxon>Monomastix</taxon>
    </lineage>
</organism>
<evidence type="ECO:0007829" key="6">
    <source>
        <dbReference type="PDB" id="3KO2"/>
    </source>
</evidence>
<keyword evidence="2" id="KW-0934">Plastid</keyword>
<dbReference type="RefSeq" id="YP_002601071.1">
    <property type="nucleotide sequence ID" value="NC_012101.1"/>
</dbReference>
<keyword evidence="2" id="KW-0378">Hydrolase</keyword>
<keyword evidence="2" id="KW-0150">Chloroplast</keyword>
<keyword evidence="3 4" id="KW-0479">Metal-binding</keyword>